<keyword evidence="1" id="KW-0812">Transmembrane</keyword>
<dbReference type="KEGG" id="mpz:Marpi_0539"/>
<gene>
    <name evidence="2" type="ordered locus">Marpi_0539</name>
</gene>
<feature type="transmembrane region" description="Helical" evidence="1">
    <location>
        <begin position="328"/>
        <end position="344"/>
    </location>
</feature>
<keyword evidence="1" id="KW-0472">Membrane</keyword>
<keyword evidence="3" id="KW-1185">Reference proteome</keyword>
<keyword evidence="1" id="KW-1133">Transmembrane helix</keyword>
<dbReference type="STRING" id="443254.Marpi_0539"/>
<feature type="transmembrane region" description="Helical" evidence="1">
    <location>
        <begin position="291"/>
        <end position="316"/>
    </location>
</feature>
<feature type="transmembrane region" description="Helical" evidence="1">
    <location>
        <begin position="364"/>
        <end position="382"/>
    </location>
</feature>
<evidence type="ECO:0000313" key="3">
    <source>
        <dbReference type="Proteomes" id="UP000007161"/>
    </source>
</evidence>
<feature type="transmembrane region" description="Helical" evidence="1">
    <location>
        <begin position="194"/>
        <end position="212"/>
    </location>
</feature>
<evidence type="ECO:0000256" key="1">
    <source>
        <dbReference type="SAM" id="Phobius"/>
    </source>
</evidence>
<dbReference type="HOGENOM" id="CLU_707505_0_0_0"/>
<organism evidence="2 3">
    <name type="scientific">Marinitoga piezophila (strain DSM 14283 / JCM 11233 / KA3)</name>
    <dbReference type="NCBI Taxonomy" id="443254"/>
    <lineage>
        <taxon>Bacteria</taxon>
        <taxon>Thermotogati</taxon>
        <taxon>Thermotogota</taxon>
        <taxon>Thermotogae</taxon>
        <taxon>Petrotogales</taxon>
        <taxon>Petrotogaceae</taxon>
        <taxon>Marinitoga</taxon>
    </lineage>
</organism>
<feature type="transmembrane region" description="Helical" evidence="1">
    <location>
        <begin position="264"/>
        <end position="285"/>
    </location>
</feature>
<evidence type="ECO:0000313" key="2">
    <source>
        <dbReference type="EMBL" id="AEX84980.1"/>
    </source>
</evidence>
<reference evidence="2 3" key="1">
    <citation type="journal article" date="2012" name="J. Bacteriol.">
        <title>Complete Genome Sequence of the Thermophilic, Piezophilic, Heterotrophic Bacterium Marinitoga piezophila KA3.</title>
        <authorList>
            <person name="Lucas S."/>
            <person name="Han J."/>
            <person name="Lapidus A."/>
            <person name="Cheng J.F."/>
            <person name="Goodwin L.A."/>
            <person name="Pitluck S."/>
            <person name="Peters L."/>
            <person name="Mikhailova N."/>
            <person name="Teshima H."/>
            <person name="Detter J.C."/>
            <person name="Han C."/>
            <person name="Tapia R."/>
            <person name="Land M."/>
            <person name="Hauser L."/>
            <person name="Kyrpides N.C."/>
            <person name="Ivanova N."/>
            <person name="Pagani I."/>
            <person name="Vannier P."/>
            <person name="Oger P."/>
            <person name="Bartlett D.H."/>
            <person name="Noll K.M."/>
            <person name="Woyke T."/>
            <person name="Jebbar M."/>
        </authorList>
    </citation>
    <scope>NUCLEOTIDE SEQUENCE [LARGE SCALE GENOMIC DNA]</scope>
    <source>
        <strain evidence="3">DSM 14283 / JCM 11233 / KA3</strain>
    </source>
</reference>
<sequence>MILSSFFLYIFLLDKNNFLIIYFFSFLLFDYNFPNIISLLKQYRNVHYLVSREVTAKYVIFTFLRLNLFSSIFIISNILLFLLYYNDYKKLLFLLINFLLQITLFFVKIYTKKEKYILIVFVFLYLLYILKINILFFIPVIIINVIFLYRTWFSQLKNIIINDKKFSEYLFYSEKITSCHSLILFFKRLPLKEYAEFIFVCFGAIITYHFFGLYSAEYFLIILLLAELEIVFEKNFLNFDREYSKYIFFKTTIRPYKNWFLNSYELKIGIIFTVIIFLFLFFIVFSEGLNFYILLFFINLLLLMVYIVKSYIFVYYKSLENKRKINHYFLFAFIIFVAIIFQVPDMYSKIFFKIQGYRKIYGEFFKITFLMILNIFNIHKLISDYIFKKR</sequence>
<name>H2J5C2_MARPK</name>
<dbReference type="EMBL" id="CP003257">
    <property type="protein sequence ID" value="AEX84980.1"/>
    <property type="molecule type" value="Genomic_DNA"/>
</dbReference>
<accession>H2J5C2</accession>
<proteinExistence type="predicted"/>
<protein>
    <submittedName>
        <fullName evidence="2">Uncharacterized protein</fullName>
    </submittedName>
</protein>
<dbReference type="AlphaFoldDB" id="H2J5C2"/>
<feature type="transmembrane region" description="Helical" evidence="1">
    <location>
        <begin position="58"/>
        <end position="85"/>
    </location>
</feature>
<feature type="transmembrane region" description="Helical" evidence="1">
    <location>
        <begin position="20"/>
        <end position="37"/>
    </location>
</feature>
<reference evidence="3" key="2">
    <citation type="submission" date="2012-01" db="EMBL/GenBank/DDBJ databases">
        <title>Complete sequence of chromosome of Marinitoga piezophila KA3.</title>
        <authorList>
            <person name="Lucas S."/>
            <person name="Han J."/>
            <person name="Lapidus A."/>
            <person name="Cheng J.-F."/>
            <person name="Goodwin L."/>
            <person name="Pitluck S."/>
            <person name="Peters L."/>
            <person name="Mikhailova N."/>
            <person name="Teshima H."/>
            <person name="Detter J.C."/>
            <person name="Han C."/>
            <person name="Tapia R."/>
            <person name="Land M."/>
            <person name="Hauser L."/>
            <person name="Kyrpides N."/>
            <person name="Ivanova N."/>
            <person name="Pagani I."/>
            <person name="Jebbar M."/>
            <person name="Vannier P."/>
            <person name="Oger P."/>
            <person name="Cario A."/>
            <person name="Bartlett D."/>
            <person name="Noll K.M."/>
            <person name="Woyke T."/>
        </authorList>
    </citation>
    <scope>NUCLEOTIDE SEQUENCE [LARGE SCALE GENOMIC DNA]</scope>
    <source>
        <strain evidence="3">DSM 14283 / JCM 11233 / KA3</strain>
    </source>
</reference>
<dbReference type="Proteomes" id="UP000007161">
    <property type="component" value="Chromosome"/>
</dbReference>
<feature type="transmembrane region" description="Helical" evidence="1">
    <location>
        <begin position="116"/>
        <end position="149"/>
    </location>
</feature>
<feature type="transmembrane region" description="Helical" evidence="1">
    <location>
        <begin position="91"/>
        <end position="109"/>
    </location>
</feature>